<gene>
    <name evidence="1" type="ORF">MVEN_00413500</name>
</gene>
<evidence type="ECO:0000313" key="2">
    <source>
        <dbReference type="Proteomes" id="UP000620124"/>
    </source>
</evidence>
<sequence>MIASRAPAQPIDELRRNCVICTCDPREIICWPCRCLSMCDGCREVLASKSSASKHSMYVSKTIHPATLIEGRPIQQVFY</sequence>
<reference evidence="1" key="1">
    <citation type="submission" date="2020-05" db="EMBL/GenBank/DDBJ databases">
        <title>Mycena genomes resolve the evolution of fungal bioluminescence.</title>
        <authorList>
            <person name="Tsai I.J."/>
        </authorList>
    </citation>
    <scope>NUCLEOTIDE SEQUENCE</scope>
    <source>
        <strain evidence="1">CCC161011</strain>
    </source>
</reference>
<organism evidence="1 2">
    <name type="scientific">Mycena venus</name>
    <dbReference type="NCBI Taxonomy" id="2733690"/>
    <lineage>
        <taxon>Eukaryota</taxon>
        <taxon>Fungi</taxon>
        <taxon>Dikarya</taxon>
        <taxon>Basidiomycota</taxon>
        <taxon>Agaricomycotina</taxon>
        <taxon>Agaricomycetes</taxon>
        <taxon>Agaricomycetidae</taxon>
        <taxon>Agaricales</taxon>
        <taxon>Marasmiineae</taxon>
        <taxon>Mycenaceae</taxon>
        <taxon>Mycena</taxon>
    </lineage>
</organism>
<protein>
    <submittedName>
        <fullName evidence="1">RING-type domain-containing protein</fullName>
    </submittedName>
</protein>
<dbReference type="InterPro" id="IPR013083">
    <property type="entry name" value="Znf_RING/FYVE/PHD"/>
</dbReference>
<comment type="caution">
    <text evidence="1">The sequence shown here is derived from an EMBL/GenBank/DDBJ whole genome shotgun (WGS) entry which is preliminary data.</text>
</comment>
<name>A0A8H7D7R8_9AGAR</name>
<keyword evidence="2" id="KW-1185">Reference proteome</keyword>
<proteinExistence type="predicted"/>
<dbReference type="Proteomes" id="UP000620124">
    <property type="component" value="Unassembled WGS sequence"/>
</dbReference>
<dbReference type="OrthoDB" id="3063926at2759"/>
<dbReference type="Gene3D" id="3.30.40.10">
    <property type="entry name" value="Zinc/RING finger domain, C3HC4 (zinc finger)"/>
    <property type="match status" value="1"/>
</dbReference>
<evidence type="ECO:0000313" key="1">
    <source>
        <dbReference type="EMBL" id="KAF7365409.1"/>
    </source>
</evidence>
<dbReference type="EMBL" id="JACAZI010000003">
    <property type="protein sequence ID" value="KAF7365409.1"/>
    <property type="molecule type" value="Genomic_DNA"/>
</dbReference>
<accession>A0A8H7D7R8</accession>
<dbReference type="AlphaFoldDB" id="A0A8H7D7R8"/>